<dbReference type="InterPro" id="IPR023296">
    <property type="entry name" value="Glyco_hydro_beta-prop_sf"/>
</dbReference>
<keyword evidence="8" id="KW-0732">Signal</keyword>
<keyword evidence="3 7" id="KW-0378">Hydrolase</keyword>
<evidence type="ECO:0000256" key="3">
    <source>
        <dbReference type="ARBA" id="ARBA00022801"/>
    </source>
</evidence>
<feature type="site" description="Important for catalytic activity, responsible for pKa modulation of the active site Glu and correct orientation of both the proton donor and substrate" evidence="6">
    <location>
        <position position="209"/>
    </location>
</feature>
<proteinExistence type="inferred from homology"/>
<organism evidence="10 11">
    <name type="scientific">Neolewinella litorea</name>
    <dbReference type="NCBI Taxonomy" id="2562452"/>
    <lineage>
        <taxon>Bacteria</taxon>
        <taxon>Pseudomonadati</taxon>
        <taxon>Bacteroidota</taxon>
        <taxon>Saprospiria</taxon>
        <taxon>Saprospirales</taxon>
        <taxon>Lewinellaceae</taxon>
        <taxon>Neolewinella</taxon>
    </lineage>
</organism>
<dbReference type="GO" id="GO:0005975">
    <property type="term" value="P:carbohydrate metabolic process"/>
    <property type="evidence" value="ECO:0007669"/>
    <property type="project" value="InterPro"/>
</dbReference>
<comment type="pathway">
    <text evidence="1">Glycan metabolism; L-arabinan degradation.</text>
</comment>
<dbReference type="CDD" id="cd08998">
    <property type="entry name" value="GH43_Arb43a-like"/>
    <property type="match status" value="1"/>
</dbReference>
<dbReference type="AlphaFoldDB" id="A0A4S4NC73"/>
<reference evidence="10 11" key="1">
    <citation type="submission" date="2019-04" db="EMBL/GenBank/DDBJ databases">
        <title>Lewinella litorea sp. nov., isolated from a marine sand.</title>
        <authorList>
            <person name="Yoon J.-H."/>
        </authorList>
    </citation>
    <scope>NUCLEOTIDE SEQUENCE [LARGE SCALE GENOMIC DNA]</scope>
    <source>
        <strain evidence="10 11">HSMS-39</strain>
    </source>
</reference>
<dbReference type="InterPro" id="IPR006710">
    <property type="entry name" value="Glyco_hydro_43"/>
</dbReference>
<evidence type="ECO:0000256" key="2">
    <source>
        <dbReference type="ARBA" id="ARBA00009865"/>
    </source>
</evidence>
<dbReference type="Pfam" id="PF16369">
    <property type="entry name" value="GH43_C"/>
    <property type="match status" value="1"/>
</dbReference>
<dbReference type="SUPFAM" id="SSF75005">
    <property type="entry name" value="Arabinanase/levansucrase/invertase"/>
    <property type="match status" value="1"/>
</dbReference>
<feature type="active site" description="Proton donor" evidence="5">
    <location>
        <position position="269"/>
    </location>
</feature>
<evidence type="ECO:0000256" key="8">
    <source>
        <dbReference type="SAM" id="SignalP"/>
    </source>
</evidence>
<dbReference type="Gene3D" id="2.40.128.10">
    <property type="match status" value="1"/>
</dbReference>
<dbReference type="OrthoDB" id="9801455at2"/>
<dbReference type="EMBL" id="SRSF01000010">
    <property type="protein sequence ID" value="THH36315.1"/>
    <property type="molecule type" value="Genomic_DNA"/>
</dbReference>
<dbReference type="Proteomes" id="UP000308528">
    <property type="component" value="Unassembled WGS sequence"/>
</dbReference>
<feature type="signal peptide" evidence="8">
    <location>
        <begin position="1"/>
        <end position="22"/>
    </location>
</feature>
<dbReference type="PANTHER" id="PTHR43301:SF3">
    <property type="entry name" value="ARABINAN ENDO-1,5-ALPHA-L-ARABINOSIDASE A-RELATED"/>
    <property type="match status" value="1"/>
</dbReference>
<evidence type="ECO:0000256" key="7">
    <source>
        <dbReference type="RuleBase" id="RU361187"/>
    </source>
</evidence>
<comment type="caution">
    <text evidence="10">The sequence shown here is derived from an EMBL/GenBank/DDBJ whole genome shotgun (WGS) entry which is preliminary data.</text>
</comment>
<feature type="chain" id="PRO_5021017907" evidence="8">
    <location>
        <begin position="23"/>
        <end position="504"/>
    </location>
</feature>
<comment type="similarity">
    <text evidence="2 7">Belongs to the glycosyl hydrolase 43 family.</text>
</comment>
<evidence type="ECO:0000313" key="11">
    <source>
        <dbReference type="Proteomes" id="UP000308528"/>
    </source>
</evidence>
<accession>A0A4S4NC73</accession>
<dbReference type="GO" id="GO:0004553">
    <property type="term" value="F:hydrolase activity, hydrolyzing O-glycosyl compounds"/>
    <property type="evidence" value="ECO:0007669"/>
    <property type="project" value="InterPro"/>
</dbReference>
<evidence type="ECO:0000259" key="9">
    <source>
        <dbReference type="Pfam" id="PF16369"/>
    </source>
</evidence>
<feature type="domain" description="Extracellular endo-alpha-(1-&gt;5)-L-arabinanase C-terminal" evidence="9">
    <location>
        <begin position="389"/>
        <end position="500"/>
    </location>
</feature>
<dbReference type="Pfam" id="PF04616">
    <property type="entry name" value="Glyco_hydro_43"/>
    <property type="match status" value="1"/>
</dbReference>
<dbReference type="RefSeq" id="WP_136460294.1">
    <property type="nucleotide sequence ID" value="NZ_SRSF01000010.1"/>
</dbReference>
<protein>
    <submittedName>
        <fullName evidence="10">Arabinan endo-1,5-alpha-L-arabinosidase</fullName>
    </submittedName>
</protein>
<evidence type="ECO:0000256" key="6">
    <source>
        <dbReference type="PIRSR" id="PIRSR606710-2"/>
    </source>
</evidence>
<dbReference type="Gene3D" id="2.115.10.20">
    <property type="entry name" value="Glycosyl hydrolase domain, family 43"/>
    <property type="match status" value="1"/>
</dbReference>
<keyword evidence="11" id="KW-1185">Reference proteome</keyword>
<keyword evidence="4 7" id="KW-0326">Glycosidase</keyword>
<dbReference type="InterPro" id="IPR032291">
    <property type="entry name" value="Abn2_C"/>
</dbReference>
<name>A0A4S4NC73_9BACT</name>
<evidence type="ECO:0000256" key="4">
    <source>
        <dbReference type="ARBA" id="ARBA00023295"/>
    </source>
</evidence>
<gene>
    <name evidence="10" type="ORF">E4021_15505</name>
</gene>
<dbReference type="InterPro" id="IPR050727">
    <property type="entry name" value="GH43_arabinanases"/>
</dbReference>
<sequence length="504" mass="56090">MSLTTYAPTLTACCFAWLLALAAPGCAKEEPAALIDPPVTTPVDTTTLSDGPVDFSAFSDTYADVASADQTSQWAHYNVHDPSYLVDGDFTYSFNTDVAFGHEIRPGIQIRRSLNLVEWEFLGWAFPGLPTQGANFIRRNGGEPFGSLWAPYSMKVGNEYRLYYSLSSAVPRLSVIGLATATSPRGPYRETGLVVTSLDDGTVQTNAIDPTVVVDPSSGAHWMYYGSAWDGIYRLELDPATGLARYNNDKGERVAQRGFTGNTINGNIEGPEIIYHPEFDKYYLFIAYDWLQTKYNVRVGRADRPEGPFYDIAGRNMNEPIDDLPMILAPYRFKSHSGWQGVSHPGVFARDGAFYMGHQGRPGVNSYFMVMHVRQLFWTEDGWPLVSSQRFATETETPVEAAELAGDWELIVFDYRVVPGYAEEQVAADFNDARDIQLGADGTVSGAVTGSWTYEAPWLNLDYENGRARVRVERGRDWENEVATTILFTGLNENHTTLWGKKIP</sequence>
<evidence type="ECO:0000256" key="1">
    <source>
        <dbReference type="ARBA" id="ARBA00004834"/>
    </source>
</evidence>
<evidence type="ECO:0000256" key="5">
    <source>
        <dbReference type="PIRSR" id="PIRSR606710-1"/>
    </source>
</evidence>
<dbReference type="PANTHER" id="PTHR43301">
    <property type="entry name" value="ARABINAN ENDO-1,5-ALPHA-L-ARABINOSIDASE"/>
    <property type="match status" value="1"/>
</dbReference>
<feature type="active site" description="Proton acceptor" evidence="5">
    <location>
        <position position="81"/>
    </location>
</feature>
<evidence type="ECO:0000313" key="10">
    <source>
        <dbReference type="EMBL" id="THH36315.1"/>
    </source>
</evidence>